<keyword evidence="1" id="KW-0472">Membrane</keyword>
<proteinExistence type="predicted"/>
<evidence type="ECO:0000313" key="2">
    <source>
        <dbReference type="EMBL" id="QVW53682.1"/>
    </source>
</evidence>
<gene>
    <name evidence="2" type="ORF">ZS_17</name>
</gene>
<evidence type="ECO:0000313" key="3">
    <source>
        <dbReference type="Proteomes" id="UP000676655"/>
    </source>
</evidence>
<feature type="transmembrane region" description="Helical" evidence="1">
    <location>
        <begin position="39"/>
        <end position="57"/>
    </location>
</feature>
<keyword evidence="1" id="KW-1133">Transmembrane helix</keyword>
<accession>A0A8E7L238</accession>
<keyword evidence="3" id="KW-1185">Reference proteome</keyword>
<reference evidence="2" key="1">
    <citation type="submission" date="2021-04" db="EMBL/GenBank/DDBJ databases">
        <title>Characterization and Genome Analysis of a Novel Salmonella Phage vB_STM_ZS.</title>
        <authorList>
            <person name="Zhou Z."/>
            <person name="Zhang X."/>
            <person name="Liu M."/>
            <person name="Song J."/>
        </authorList>
    </citation>
    <scope>NUCLEOTIDE SEQUENCE</scope>
</reference>
<sequence length="58" mass="6392">MNTGYWIFVGIMVAGFIGWVMNIVKIFDAGPISEWTAAVLVRVIVVFVAPIGAIFGWF</sequence>
<evidence type="ECO:0000256" key="1">
    <source>
        <dbReference type="SAM" id="Phobius"/>
    </source>
</evidence>
<name>A0A8E7L238_9CAUD</name>
<dbReference type="EMBL" id="MZ004649">
    <property type="protein sequence ID" value="QVW53682.1"/>
    <property type="molecule type" value="Genomic_DNA"/>
</dbReference>
<keyword evidence="1" id="KW-0812">Transmembrane</keyword>
<organism evidence="2 3">
    <name type="scientific">Salmonella phage vB_STM-ZS</name>
    <dbReference type="NCBI Taxonomy" id="2834247"/>
    <lineage>
        <taxon>Viruses</taxon>
        <taxon>Duplodnaviria</taxon>
        <taxon>Heunggongvirae</taxon>
        <taxon>Uroviricota</taxon>
        <taxon>Caudoviricetes</taxon>
        <taxon>Sarkviridae</taxon>
        <taxon>Guernseyvirinae</taxon>
        <taxon>Cornellvirus</taxon>
        <taxon>Cornellvirus ZS</taxon>
    </lineage>
</organism>
<dbReference type="Proteomes" id="UP000676655">
    <property type="component" value="Segment"/>
</dbReference>
<protein>
    <submittedName>
        <fullName evidence="2">Uncharacterized protein</fullName>
    </submittedName>
</protein>
<feature type="transmembrane region" description="Helical" evidence="1">
    <location>
        <begin position="6"/>
        <end position="27"/>
    </location>
</feature>